<accession>A0A7Y6BUM3</accession>
<name>A0A7Y6BUM3_9BACL</name>
<dbReference type="SUPFAM" id="SSF53756">
    <property type="entry name" value="UDP-Glycosyltransferase/glycogen phosphorylase"/>
    <property type="match status" value="1"/>
</dbReference>
<dbReference type="InterPro" id="IPR028098">
    <property type="entry name" value="Glyco_trans_4-like_N"/>
</dbReference>
<dbReference type="InterPro" id="IPR001296">
    <property type="entry name" value="Glyco_trans_1"/>
</dbReference>
<sequence>MKKILYFGMSGTLGGTESFVINFWKTFNKDKISVDFIKAGESLYFEEEILDGDSRIITLPARRRNPIKYFFSIYKLLKGQSEYEIIHVHLNSCSSIEPIIAAKLCGKKVFVHSHSAMNRNRLITRILHNVNKRIMNHMVDERLACSNKAGQWMFGKHDFIVINNAIPLRNYLYNKNNRQEVRKQLGIENKFVVGHVGRFTSIKNHEFLIDIFKSIREKNKDAVLLLVGDGELRSKIESKVIELGLKDHVIMTGARTDVSNLLQAMDVFVFPSFFEGLGIVAIEAQAAGLPCIVSESIPVEAFVTKLIKSVSLFESSSKWSEIILKYSKSFKRRSTYKEIKTAGYDISDAALVLERLYLNDYDEK</sequence>
<dbReference type="Pfam" id="PF00534">
    <property type="entry name" value="Glycos_transf_1"/>
    <property type="match status" value="1"/>
</dbReference>
<dbReference type="AlphaFoldDB" id="A0A7Y6BUM3"/>
<evidence type="ECO:0000259" key="1">
    <source>
        <dbReference type="Pfam" id="PF00534"/>
    </source>
</evidence>
<proteinExistence type="predicted"/>
<dbReference type="Proteomes" id="UP000526125">
    <property type="component" value="Unassembled WGS sequence"/>
</dbReference>
<reference evidence="3 4" key="1">
    <citation type="submission" date="2020-05" db="EMBL/GenBank/DDBJ databases">
        <title>Genome Sequencing of Type Strains.</title>
        <authorList>
            <person name="Lemaire J.F."/>
            <person name="Inderbitzin P."/>
            <person name="Gregorio O.A."/>
            <person name="Collins S.B."/>
            <person name="Wespe N."/>
            <person name="Knight-Connoni V."/>
        </authorList>
    </citation>
    <scope>NUCLEOTIDE SEQUENCE [LARGE SCALE GENOMIC DNA]</scope>
    <source>
        <strain evidence="3 4">LMG 21957</strain>
    </source>
</reference>
<evidence type="ECO:0000313" key="4">
    <source>
        <dbReference type="Proteomes" id="UP000526125"/>
    </source>
</evidence>
<comment type="caution">
    <text evidence="3">The sequence shown here is derived from an EMBL/GenBank/DDBJ whole genome shotgun (WGS) entry which is preliminary data.</text>
</comment>
<dbReference type="Gene3D" id="3.40.50.2000">
    <property type="entry name" value="Glycogen Phosphorylase B"/>
    <property type="match status" value="2"/>
</dbReference>
<dbReference type="CDD" id="cd03812">
    <property type="entry name" value="GT4_CapH-like"/>
    <property type="match status" value="1"/>
</dbReference>
<dbReference type="PANTHER" id="PTHR45947:SF3">
    <property type="entry name" value="SULFOQUINOVOSYL TRANSFERASE SQD2"/>
    <property type="match status" value="1"/>
</dbReference>
<evidence type="ECO:0000259" key="2">
    <source>
        <dbReference type="Pfam" id="PF13439"/>
    </source>
</evidence>
<dbReference type="EMBL" id="JABMCB010000169">
    <property type="protein sequence ID" value="NUU75300.1"/>
    <property type="molecule type" value="Genomic_DNA"/>
</dbReference>
<dbReference type="RefSeq" id="WP_175395131.1">
    <property type="nucleotide sequence ID" value="NZ_JABMCB010000169.1"/>
</dbReference>
<organism evidence="3 4">
    <name type="scientific">Paenibacillus xylanilyticus</name>
    <dbReference type="NCBI Taxonomy" id="248903"/>
    <lineage>
        <taxon>Bacteria</taxon>
        <taxon>Bacillati</taxon>
        <taxon>Bacillota</taxon>
        <taxon>Bacilli</taxon>
        <taxon>Bacillales</taxon>
        <taxon>Paenibacillaceae</taxon>
        <taxon>Paenibacillus</taxon>
    </lineage>
</organism>
<dbReference type="GO" id="GO:0016757">
    <property type="term" value="F:glycosyltransferase activity"/>
    <property type="evidence" value="ECO:0007669"/>
    <property type="project" value="InterPro"/>
</dbReference>
<keyword evidence="3" id="KW-0808">Transferase</keyword>
<dbReference type="Pfam" id="PF13439">
    <property type="entry name" value="Glyco_transf_4"/>
    <property type="match status" value="1"/>
</dbReference>
<protein>
    <submittedName>
        <fullName evidence="3">Glycosyltransferase family 1 protein</fullName>
    </submittedName>
</protein>
<dbReference type="InterPro" id="IPR050194">
    <property type="entry name" value="Glycosyltransferase_grp1"/>
</dbReference>
<gene>
    <name evidence="3" type="ORF">HP552_08655</name>
</gene>
<feature type="domain" description="Glycosyltransferase subfamily 4-like N-terminal" evidence="2">
    <location>
        <begin position="14"/>
        <end position="155"/>
    </location>
</feature>
<dbReference type="PANTHER" id="PTHR45947">
    <property type="entry name" value="SULFOQUINOVOSYL TRANSFERASE SQD2"/>
    <property type="match status" value="1"/>
</dbReference>
<feature type="domain" description="Glycosyl transferase family 1" evidence="1">
    <location>
        <begin position="178"/>
        <end position="316"/>
    </location>
</feature>
<keyword evidence="4" id="KW-1185">Reference proteome</keyword>
<evidence type="ECO:0000313" key="3">
    <source>
        <dbReference type="EMBL" id="NUU75300.1"/>
    </source>
</evidence>